<feature type="region of interest" description="Disordered" evidence="1">
    <location>
        <begin position="790"/>
        <end position="823"/>
    </location>
</feature>
<feature type="compositionally biased region" description="Pro residues" evidence="1">
    <location>
        <begin position="411"/>
        <end position="426"/>
    </location>
</feature>
<proteinExistence type="predicted"/>
<reference evidence="2 3" key="1">
    <citation type="journal article" date="2010" name="Nat. Biotechnol.">
        <title>Genome sequence of the model mushroom Schizophyllum commune.</title>
        <authorList>
            <person name="Ohm R.A."/>
            <person name="de Jong J.F."/>
            <person name="Lugones L.G."/>
            <person name="Aerts A."/>
            <person name="Kothe E."/>
            <person name="Stajich J.E."/>
            <person name="de Vries R.P."/>
            <person name="Record E."/>
            <person name="Levasseur A."/>
            <person name="Baker S.E."/>
            <person name="Bartholomew K.A."/>
            <person name="Coutinho P.M."/>
            <person name="Erdmann S."/>
            <person name="Fowler T.J."/>
            <person name="Gathman A.C."/>
            <person name="Lombard V."/>
            <person name="Henrissat B."/>
            <person name="Knabe N."/>
            <person name="Kuees U."/>
            <person name="Lilly W.W."/>
            <person name="Lindquist E."/>
            <person name="Lucas S."/>
            <person name="Magnuson J.K."/>
            <person name="Piumi F."/>
            <person name="Raudaskoski M."/>
            <person name="Salamov A."/>
            <person name="Schmutz J."/>
            <person name="Schwarze F.W.M.R."/>
            <person name="vanKuyk P.A."/>
            <person name="Horton J.S."/>
            <person name="Grigoriev I.V."/>
            <person name="Woesten H.A.B."/>
        </authorList>
    </citation>
    <scope>NUCLEOTIDE SEQUENCE [LARGE SCALE GENOMIC DNA]</scope>
    <source>
        <strain evidence="3">H4-8 / FGSC 9210</strain>
    </source>
</reference>
<dbReference type="EMBL" id="GL377307">
    <property type="protein sequence ID" value="EFI96226.1"/>
    <property type="molecule type" value="Genomic_DNA"/>
</dbReference>
<keyword evidence="3" id="KW-1185">Reference proteome</keyword>
<evidence type="ECO:0000313" key="3">
    <source>
        <dbReference type="Proteomes" id="UP000007431"/>
    </source>
</evidence>
<dbReference type="HOGENOM" id="CLU_326559_0_0_1"/>
<feature type="region of interest" description="Disordered" evidence="1">
    <location>
        <begin position="389"/>
        <end position="430"/>
    </location>
</feature>
<dbReference type="Proteomes" id="UP000007431">
    <property type="component" value="Unassembled WGS sequence"/>
</dbReference>
<organism evidence="3">
    <name type="scientific">Schizophyllum commune (strain H4-8 / FGSC 9210)</name>
    <name type="common">Split gill fungus</name>
    <dbReference type="NCBI Taxonomy" id="578458"/>
    <lineage>
        <taxon>Eukaryota</taxon>
        <taxon>Fungi</taxon>
        <taxon>Dikarya</taxon>
        <taxon>Basidiomycota</taxon>
        <taxon>Agaricomycotina</taxon>
        <taxon>Agaricomycetes</taxon>
        <taxon>Agaricomycetidae</taxon>
        <taxon>Agaricales</taxon>
        <taxon>Schizophyllaceae</taxon>
        <taxon>Schizophyllum</taxon>
    </lineage>
</organism>
<sequence>MWHIIFSYCIPTTLFAVRDTCRLFRSIVDRDGGKLLAHAPLLLPRPPPDPRLFMRVYRDPLERKLIREFFGITDPRKKGMYGSVVYTNLMFRSGRCNICGTWTPGPPEWIHSKLYFCSKDCRVRFFRSEVVYLLPQFNYLPARSVMPEVDRHIVPSLPLLSLSSDLYQRDQKTQAILVNDLLKAREEYRDEVLSVCDAHERSQRKKALFERYSARARWARTLFIFQFWIDMWKRKMDGTRRKVIASSLRRLREYASKRRIPAALAMRHPTVRHPLKTRARDLRRVSRSNLTRAGLSDARSKKRIHPGKLPLNRLNFETGKAEYRCGSCTDHRVKWYTADALLSHEFYKHGIRHSGEDCVDIKKAVTYRARAASAPVISGQLWESRAVALPPPSSTMTNAGPPPAKISRTESPPPPVADVPHSPPHAAPAAQQFTEETWAEIMSHCSVFDLFCLRDACHQFRTMIDKEMLEDAFEDFGLHLICPLNALEKALLPAKLRDPICYMKMLCAGSCSVCGTRSALPPASSDLKVRLCGSDDCASFVFSEYMSRCAHRDVMRTFPIPGRRTAEVELAEIAKAWQPYVLTQVRRYAQPSLQIMSRDIRDEPNCRYVLKARRMAVQELEDVGWDGKDLQDIVRSSRDKEGAKRLVSEYKRRAKCLEVTGRIYDRITRPQLSYERSLVYALTPRPSLESRAKFLNKSYDLKHPFVSRVLVAHVRDASRILTPAIDCLLSPPDMPKGPWDPELDHVQLGRSSIALPRDFVPFMDRERGEEECATKVTSAEREIEIEEEPIPTCEEPAVAGPSNHAADLGSSPGGTYDRGGDARKAVSNCSTKTRHKARAAKPKISTWYTCTDCAFETRFESAAELIGHRANEHSSSSGPAKA</sequence>
<protein>
    <recommendedName>
        <fullName evidence="4">F-box domain-containing protein</fullName>
    </recommendedName>
</protein>
<accession>D8Q6F1</accession>
<dbReference type="AlphaFoldDB" id="D8Q6F1"/>
<feature type="non-terminal residue" evidence="2">
    <location>
        <position position="882"/>
    </location>
</feature>
<dbReference type="InParanoid" id="D8Q6F1"/>
<evidence type="ECO:0000313" key="2">
    <source>
        <dbReference type="EMBL" id="EFI96226.1"/>
    </source>
</evidence>
<name>D8Q6F1_SCHCM</name>
<evidence type="ECO:0000256" key="1">
    <source>
        <dbReference type="SAM" id="MobiDB-lite"/>
    </source>
</evidence>
<dbReference type="VEuPathDB" id="FungiDB:SCHCODRAFT_02580098"/>
<evidence type="ECO:0008006" key="4">
    <source>
        <dbReference type="Google" id="ProtNLM"/>
    </source>
</evidence>
<gene>
    <name evidence="2" type="ORF">SCHCODRAFT_110142</name>
</gene>